<dbReference type="GO" id="GO:0006567">
    <property type="term" value="P:L-threonine catabolic process"/>
    <property type="evidence" value="ECO:0007669"/>
    <property type="project" value="TreeGrafter"/>
</dbReference>
<comment type="caution">
    <text evidence="12">The sequence shown here is derived from an EMBL/GenBank/DDBJ whole genome shotgun (WGS) entry which is preliminary data.</text>
</comment>
<evidence type="ECO:0000256" key="10">
    <source>
        <dbReference type="ARBA" id="ARBA00049144"/>
    </source>
</evidence>
<evidence type="ECO:0000256" key="1">
    <source>
        <dbReference type="ARBA" id="ARBA00001933"/>
    </source>
</evidence>
<evidence type="ECO:0000259" key="11">
    <source>
        <dbReference type="Pfam" id="PF00291"/>
    </source>
</evidence>
<comment type="pathway">
    <text evidence="2">Amino-acid biosynthesis; L-threonine biosynthesis; L-threonine from L-aspartate: step 5/5.</text>
</comment>
<dbReference type="PANTHER" id="PTHR48078">
    <property type="entry name" value="THREONINE DEHYDRATASE, MITOCHONDRIAL-RELATED"/>
    <property type="match status" value="1"/>
</dbReference>
<evidence type="ECO:0000256" key="8">
    <source>
        <dbReference type="ARBA" id="ARBA00022898"/>
    </source>
</evidence>
<dbReference type="SUPFAM" id="SSF53686">
    <property type="entry name" value="Tryptophan synthase beta subunit-like PLP-dependent enzymes"/>
    <property type="match status" value="1"/>
</dbReference>
<dbReference type="PIRSF" id="PIRSF038945">
    <property type="entry name" value="Thr_synthase"/>
    <property type="match status" value="1"/>
</dbReference>
<dbReference type="Gene3D" id="3.40.50.1100">
    <property type="match status" value="2"/>
</dbReference>
<keyword evidence="6" id="KW-0028">Amino-acid biosynthesis</keyword>
<dbReference type="CDD" id="cd01563">
    <property type="entry name" value="Thr-synth_1"/>
    <property type="match status" value="1"/>
</dbReference>
<evidence type="ECO:0000256" key="7">
    <source>
        <dbReference type="ARBA" id="ARBA00022697"/>
    </source>
</evidence>
<evidence type="ECO:0000256" key="5">
    <source>
        <dbReference type="ARBA" id="ARBA00018679"/>
    </source>
</evidence>
<dbReference type="InterPro" id="IPR050147">
    <property type="entry name" value="Ser/Thr_Dehydratase"/>
</dbReference>
<dbReference type="InterPro" id="IPR004450">
    <property type="entry name" value="Thr_synthase-like"/>
</dbReference>
<dbReference type="EMBL" id="LAZR01003005">
    <property type="protein sequence ID" value="KKN23098.1"/>
    <property type="molecule type" value="Genomic_DNA"/>
</dbReference>
<evidence type="ECO:0000313" key="12">
    <source>
        <dbReference type="EMBL" id="KKN23098.1"/>
    </source>
</evidence>
<dbReference type="PANTHER" id="PTHR48078:SF6">
    <property type="entry name" value="L-THREONINE DEHYDRATASE CATABOLIC TDCB"/>
    <property type="match status" value="1"/>
</dbReference>
<evidence type="ECO:0000256" key="2">
    <source>
        <dbReference type="ARBA" id="ARBA00004979"/>
    </source>
</evidence>
<dbReference type="GO" id="GO:0003941">
    <property type="term" value="F:L-serine ammonia-lyase activity"/>
    <property type="evidence" value="ECO:0007669"/>
    <property type="project" value="TreeGrafter"/>
</dbReference>
<dbReference type="Pfam" id="PF00291">
    <property type="entry name" value="PALP"/>
    <property type="match status" value="1"/>
</dbReference>
<dbReference type="PROSITE" id="PS00165">
    <property type="entry name" value="DEHYDRATASE_SER_THR"/>
    <property type="match status" value="1"/>
</dbReference>
<comment type="catalytic activity">
    <reaction evidence="10">
        <text>O-phospho-L-homoserine + H2O = L-threonine + phosphate</text>
        <dbReference type="Rhea" id="RHEA:10840"/>
        <dbReference type="ChEBI" id="CHEBI:15377"/>
        <dbReference type="ChEBI" id="CHEBI:43474"/>
        <dbReference type="ChEBI" id="CHEBI:57590"/>
        <dbReference type="ChEBI" id="CHEBI:57926"/>
        <dbReference type="EC" id="4.2.3.1"/>
    </reaction>
</comment>
<dbReference type="GO" id="GO:0009088">
    <property type="term" value="P:threonine biosynthetic process"/>
    <property type="evidence" value="ECO:0007669"/>
    <property type="project" value="UniProtKB-UniPathway"/>
</dbReference>
<dbReference type="FunFam" id="3.40.50.1100:FF:000014">
    <property type="entry name" value="Threonine synthase"/>
    <property type="match status" value="1"/>
</dbReference>
<organism evidence="12">
    <name type="scientific">marine sediment metagenome</name>
    <dbReference type="NCBI Taxonomy" id="412755"/>
    <lineage>
        <taxon>unclassified sequences</taxon>
        <taxon>metagenomes</taxon>
        <taxon>ecological metagenomes</taxon>
    </lineage>
</organism>
<keyword evidence="9" id="KW-0456">Lyase</keyword>
<keyword evidence="7" id="KW-0791">Threonine biosynthesis</keyword>
<dbReference type="NCBIfam" id="TIGR00260">
    <property type="entry name" value="thrC"/>
    <property type="match status" value="1"/>
</dbReference>
<dbReference type="GO" id="GO:0004794">
    <property type="term" value="F:threonine deaminase activity"/>
    <property type="evidence" value="ECO:0007669"/>
    <property type="project" value="TreeGrafter"/>
</dbReference>
<dbReference type="GO" id="GO:0006565">
    <property type="term" value="P:L-serine catabolic process"/>
    <property type="evidence" value="ECO:0007669"/>
    <property type="project" value="TreeGrafter"/>
</dbReference>
<dbReference type="EC" id="4.2.3.1" evidence="4"/>
<dbReference type="UniPathway" id="UPA00050">
    <property type="reaction ID" value="UER00065"/>
</dbReference>
<evidence type="ECO:0000256" key="9">
    <source>
        <dbReference type="ARBA" id="ARBA00023239"/>
    </source>
</evidence>
<gene>
    <name evidence="12" type="ORF">LCGC14_0908420</name>
</gene>
<keyword evidence="8" id="KW-0663">Pyridoxal phosphate</keyword>
<reference evidence="12" key="1">
    <citation type="journal article" date="2015" name="Nature">
        <title>Complex archaea that bridge the gap between prokaryotes and eukaryotes.</title>
        <authorList>
            <person name="Spang A."/>
            <person name="Saw J.H."/>
            <person name="Jorgensen S.L."/>
            <person name="Zaremba-Niedzwiedzka K."/>
            <person name="Martijn J."/>
            <person name="Lind A.E."/>
            <person name="van Eijk R."/>
            <person name="Schleper C."/>
            <person name="Guy L."/>
            <person name="Ettema T.J."/>
        </authorList>
    </citation>
    <scope>NUCLEOTIDE SEQUENCE</scope>
</reference>
<sequence length="317" mass="33577">MPAYNLGKELGLDLFLKLEGLNPTGSFKDRGMALAISKAVEDKSPMVLCASTGNTSAAAAAYSARASIDCTVLIPEGKIATGKLAQALVHGCRVIGIKGTFDDALEIARELTDKHPISLVNSINKYRLEGQKTAAFEICDVFKKAPDYLAIPVGNGGNITAYWMGFNEYFKANRIFKLPKMIGFQAEGAAPLVIGHPVEDPQTAASAIRIGKPARGKEALAAAKESNGFIDSVTDDEILAAYKLIAQTEGYFCEMASAASVAGLIKSVDQGKIKSGATVVCVLTGHGLKDPDAAIRATGEVVKVKPDIKKVEEILFR</sequence>
<comment type="cofactor">
    <cofactor evidence="1">
        <name>pyridoxal 5'-phosphate</name>
        <dbReference type="ChEBI" id="CHEBI:597326"/>
    </cofactor>
</comment>
<dbReference type="InterPro" id="IPR000634">
    <property type="entry name" value="Ser/Thr_deHydtase_PyrdxlP-BS"/>
</dbReference>
<feature type="domain" description="Tryptophan synthase beta chain-like PALP" evidence="11">
    <location>
        <begin position="3"/>
        <end position="285"/>
    </location>
</feature>
<protein>
    <recommendedName>
        <fullName evidence="5">Threonine synthase</fullName>
        <ecNumber evidence="4">4.2.3.1</ecNumber>
    </recommendedName>
</protein>
<dbReference type="InterPro" id="IPR001926">
    <property type="entry name" value="TrpB-like_PALP"/>
</dbReference>
<dbReference type="AlphaFoldDB" id="A0A0F9S159"/>
<dbReference type="InterPro" id="IPR026260">
    <property type="entry name" value="Thr_Synthase_bac/arc"/>
</dbReference>
<dbReference type="GO" id="GO:0030170">
    <property type="term" value="F:pyridoxal phosphate binding"/>
    <property type="evidence" value="ECO:0007669"/>
    <property type="project" value="InterPro"/>
</dbReference>
<evidence type="ECO:0000256" key="4">
    <source>
        <dbReference type="ARBA" id="ARBA00013028"/>
    </source>
</evidence>
<comment type="similarity">
    <text evidence="3">Belongs to the threonine synthase family.</text>
</comment>
<evidence type="ECO:0000256" key="6">
    <source>
        <dbReference type="ARBA" id="ARBA00022605"/>
    </source>
</evidence>
<dbReference type="GO" id="GO:0009097">
    <property type="term" value="P:isoleucine biosynthetic process"/>
    <property type="evidence" value="ECO:0007669"/>
    <property type="project" value="TreeGrafter"/>
</dbReference>
<proteinExistence type="inferred from homology"/>
<evidence type="ECO:0000256" key="3">
    <source>
        <dbReference type="ARBA" id="ARBA00005517"/>
    </source>
</evidence>
<dbReference type="GO" id="GO:0004795">
    <property type="term" value="F:threonine synthase activity"/>
    <property type="evidence" value="ECO:0007669"/>
    <property type="project" value="UniProtKB-EC"/>
</dbReference>
<name>A0A0F9S159_9ZZZZ</name>
<dbReference type="InterPro" id="IPR036052">
    <property type="entry name" value="TrpB-like_PALP_sf"/>
</dbReference>
<accession>A0A0F9S159</accession>